<dbReference type="Gene3D" id="3.40.50.2000">
    <property type="entry name" value="Glycogen Phosphorylase B"/>
    <property type="match status" value="1"/>
</dbReference>
<dbReference type="SUPFAM" id="SSF53756">
    <property type="entry name" value="UDP-Glycosyltransferase/glycogen phosphorylase"/>
    <property type="match status" value="1"/>
</dbReference>
<keyword evidence="2" id="KW-0808">Transferase</keyword>
<gene>
    <name evidence="2" type="ORF">E5K04_04935</name>
</gene>
<reference evidence="2 3" key="1">
    <citation type="submission" date="2019-04" db="EMBL/GenBank/DDBJ databases">
        <title>Crenobacter sp. nov.</title>
        <authorList>
            <person name="Shi S."/>
        </authorList>
    </citation>
    <scope>NUCLEOTIDE SEQUENCE [LARGE SCALE GENOMIC DNA]</scope>
    <source>
        <strain evidence="2 3">GY 70310</strain>
    </source>
</reference>
<protein>
    <submittedName>
        <fullName evidence="2">Glucuronosyltransferase</fullName>
    </submittedName>
</protein>
<organism evidence="2 3">
    <name type="scientific">Crenobacter intestini</name>
    <dbReference type="NCBI Taxonomy" id="2563443"/>
    <lineage>
        <taxon>Bacteria</taxon>
        <taxon>Pseudomonadati</taxon>
        <taxon>Pseudomonadota</taxon>
        <taxon>Betaproteobacteria</taxon>
        <taxon>Neisseriales</taxon>
        <taxon>Neisseriaceae</taxon>
        <taxon>Crenobacter</taxon>
    </lineage>
</organism>
<proteinExistence type="predicted"/>
<dbReference type="RefSeq" id="WP_136551778.1">
    <property type="nucleotide sequence ID" value="NZ_STGJ01000003.1"/>
</dbReference>
<evidence type="ECO:0000313" key="2">
    <source>
        <dbReference type="EMBL" id="TIC85329.1"/>
    </source>
</evidence>
<evidence type="ECO:0000313" key="3">
    <source>
        <dbReference type="Proteomes" id="UP000308891"/>
    </source>
</evidence>
<dbReference type="Pfam" id="PF04101">
    <property type="entry name" value="Glyco_tran_28_C"/>
    <property type="match status" value="1"/>
</dbReference>
<comment type="caution">
    <text evidence="2">The sequence shown here is derived from an EMBL/GenBank/DDBJ whole genome shotgun (WGS) entry which is preliminary data.</text>
</comment>
<dbReference type="AlphaFoldDB" id="A0A4T0V1H3"/>
<dbReference type="Proteomes" id="UP000308891">
    <property type="component" value="Unassembled WGS sequence"/>
</dbReference>
<dbReference type="OrthoDB" id="7186565at2"/>
<accession>A0A4T0V1H3</accession>
<sequence length="160" mass="17378">MKVFLTVGSMLPFPRLVRAVDAWAARTPQAEVFAQIGDGAETPQNFSSSPMLTPKSYRQHFAEADLVVSHVGMGTVITAAELDRPLLLLPRRPDLGEVTSGHQLATAQWLRDKPGITIAEEAAQLVSLLDAGAWRAGRIDVASHARTDLLQAVRQFIHSS</sequence>
<name>A0A4T0V1H3_9NEIS</name>
<dbReference type="EMBL" id="STGJ01000003">
    <property type="protein sequence ID" value="TIC85329.1"/>
    <property type="molecule type" value="Genomic_DNA"/>
</dbReference>
<keyword evidence="3" id="KW-1185">Reference proteome</keyword>
<dbReference type="InterPro" id="IPR007235">
    <property type="entry name" value="Glyco_trans_28_C"/>
</dbReference>
<evidence type="ECO:0000259" key="1">
    <source>
        <dbReference type="Pfam" id="PF04101"/>
    </source>
</evidence>
<dbReference type="GO" id="GO:0016758">
    <property type="term" value="F:hexosyltransferase activity"/>
    <property type="evidence" value="ECO:0007669"/>
    <property type="project" value="InterPro"/>
</dbReference>
<feature type="domain" description="Glycosyl transferase family 28 C-terminal" evidence="1">
    <location>
        <begin position="3"/>
        <end position="116"/>
    </location>
</feature>